<evidence type="ECO:0000259" key="1">
    <source>
        <dbReference type="PROSITE" id="PS52045"/>
    </source>
</evidence>
<reference evidence="2 3" key="1">
    <citation type="journal article" date="2019" name="Nat. Plants">
        <title>Stout camphor tree genome fills gaps in understanding of flowering plant genome evolution.</title>
        <authorList>
            <person name="Chaw S.M."/>
            <person name="Liu Y.C."/>
            <person name="Wu Y.W."/>
            <person name="Wang H.Y."/>
            <person name="Lin C.I."/>
            <person name="Wu C.S."/>
            <person name="Ke H.M."/>
            <person name="Chang L.Y."/>
            <person name="Hsu C.Y."/>
            <person name="Yang H.T."/>
            <person name="Sudianto E."/>
            <person name="Hsu M.H."/>
            <person name="Wu K.P."/>
            <person name="Wang L.N."/>
            <person name="Leebens-Mack J.H."/>
            <person name="Tsai I.J."/>
        </authorList>
    </citation>
    <scope>NUCLEOTIDE SEQUENCE [LARGE SCALE GENOMIC DNA]</scope>
    <source>
        <strain evidence="3">cv. Chaw 1501</strain>
        <tissue evidence="2">Young leaves</tissue>
    </source>
</reference>
<dbReference type="EMBL" id="QPKB01000001">
    <property type="protein sequence ID" value="RWR74228.1"/>
    <property type="molecule type" value="Genomic_DNA"/>
</dbReference>
<comment type="caution">
    <text evidence="2">The sequence shown here is derived from an EMBL/GenBank/DDBJ whole genome shotgun (WGS) entry which is preliminary data.</text>
</comment>
<feature type="domain" description="Neprosin PEP catalytic" evidence="1">
    <location>
        <begin position="1"/>
        <end position="166"/>
    </location>
</feature>
<dbReference type="Proteomes" id="UP000283530">
    <property type="component" value="Unassembled WGS sequence"/>
</dbReference>
<dbReference type="PROSITE" id="PS52045">
    <property type="entry name" value="NEPROSIN_PEP_CD"/>
    <property type="match status" value="1"/>
</dbReference>
<dbReference type="PANTHER" id="PTHR31589">
    <property type="entry name" value="PROTEIN, PUTATIVE (DUF239)-RELATED-RELATED"/>
    <property type="match status" value="1"/>
</dbReference>
<evidence type="ECO:0000313" key="2">
    <source>
        <dbReference type="EMBL" id="RWR74228.1"/>
    </source>
</evidence>
<dbReference type="Pfam" id="PF03080">
    <property type="entry name" value="Neprosin"/>
    <property type="match status" value="1"/>
</dbReference>
<accession>A0A3S3M6R0</accession>
<name>A0A3S3M6R0_9MAGN</name>
<dbReference type="OrthoDB" id="1858978at2759"/>
<protein>
    <submittedName>
        <fullName evidence="2">Transmembrane protein, putative DUF239</fullName>
    </submittedName>
</protein>
<keyword evidence="2" id="KW-0812">Transmembrane</keyword>
<dbReference type="PANTHER" id="PTHR31589:SF235">
    <property type="entry name" value="PROTEIN, PUTATIVE (DUF239)-RELATED"/>
    <property type="match status" value="1"/>
</dbReference>
<dbReference type="AlphaFoldDB" id="A0A3S3M6R0"/>
<organism evidence="2 3">
    <name type="scientific">Cinnamomum micranthum f. kanehirae</name>
    <dbReference type="NCBI Taxonomy" id="337451"/>
    <lineage>
        <taxon>Eukaryota</taxon>
        <taxon>Viridiplantae</taxon>
        <taxon>Streptophyta</taxon>
        <taxon>Embryophyta</taxon>
        <taxon>Tracheophyta</taxon>
        <taxon>Spermatophyta</taxon>
        <taxon>Magnoliopsida</taxon>
        <taxon>Magnoliidae</taxon>
        <taxon>Laurales</taxon>
        <taxon>Lauraceae</taxon>
        <taxon>Cinnamomum</taxon>
    </lineage>
</organism>
<dbReference type="InterPro" id="IPR053168">
    <property type="entry name" value="Glutamic_endopeptidase"/>
</dbReference>
<dbReference type="InterPro" id="IPR004314">
    <property type="entry name" value="Neprosin"/>
</dbReference>
<keyword evidence="3" id="KW-1185">Reference proteome</keyword>
<evidence type="ECO:0000313" key="3">
    <source>
        <dbReference type="Proteomes" id="UP000283530"/>
    </source>
</evidence>
<keyword evidence="2" id="KW-0472">Membrane</keyword>
<gene>
    <name evidence="2" type="ORF">CKAN_00254900</name>
</gene>
<sequence>MNLGNGYKPPLCYNTNCPGYVHTNPFVALGAPYEQISQTDGPQHSETLGVTQDPRSGDWLFLWEEGDIPVGYFPKHLFPILGNGPATRIEWGGETYNPLHNLPMPPMGSGHFPRDGPGKFSYVSRIRVVDANRQLIDAPLDLETIADLPQCYGIEDPRVNYGGASW</sequence>
<proteinExistence type="predicted"/>